<keyword evidence="5" id="KW-0238">DNA-binding</keyword>
<evidence type="ECO:0000256" key="4">
    <source>
        <dbReference type="ARBA" id="ARBA00022833"/>
    </source>
</evidence>
<protein>
    <submittedName>
        <fullName evidence="9">Uncharacterized protein</fullName>
    </submittedName>
</protein>
<dbReference type="PROSITE" id="PS00892">
    <property type="entry name" value="HIT_1"/>
    <property type="match status" value="1"/>
</dbReference>
<keyword evidence="4" id="KW-0862">Zinc</keyword>
<dbReference type="Gene3D" id="3.30.428.10">
    <property type="entry name" value="HIT-like"/>
    <property type="match status" value="1"/>
</dbReference>
<organism evidence="9 10">
    <name type="scientific">Caulochytrium protostelioides</name>
    <dbReference type="NCBI Taxonomy" id="1555241"/>
    <lineage>
        <taxon>Eukaryota</taxon>
        <taxon>Fungi</taxon>
        <taxon>Fungi incertae sedis</taxon>
        <taxon>Chytridiomycota</taxon>
        <taxon>Chytridiomycota incertae sedis</taxon>
        <taxon>Chytridiomycetes</taxon>
        <taxon>Caulochytriales</taxon>
        <taxon>Caulochytriaceae</taxon>
        <taxon>Caulochytrium</taxon>
    </lineage>
</organism>
<reference evidence="10" key="1">
    <citation type="journal article" date="2018" name="Nat. Microbiol.">
        <title>Leveraging single-cell genomics to expand the fungal tree of life.</title>
        <authorList>
            <person name="Ahrendt S.R."/>
            <person name="Quandt C.A."/>
            <person name="Ciobanu D."/>
            <person name="Clum A."/>
            <person name="Salamov A."/>
            <person name="Andreopoulos B."/>
            <person name="Cheng J.F."/>
            <person name="Woyke T."/>
            <person name="Pelin A."/>
            <person name="Henrissat B."/>
            <person name="Reynolds N.K."/>
            <person name="Benny G.L."/>
            <person name="Smith M.E."/>
            <person name="James T.Y."/>
            <person name="Grigoriev I.V."/>
        </authorList>
    </citation>
    <scope>NUCLEOTIDE SEQUENCE [LARGE SCALE GENOMIC DNA]</scope>
    <source>
        <strain evidence="10">ATCC 52028</strain>
    </source>
</reference>
<dbReference type="OrthoDB" id="3512845at2759"/>
<dbReference type="InterPro" id="IPR032566">
    <property type="entry name" value="Znf-C2HE"/>
</dbReference>
<accession>A0A4P9X8Z0</accession>
<evidence type="ECO:0000259" key="7">
    <source>
        <dbReference type="Pfam" id="PF01230"/>
    </source>
</evidence>
<dbReference type="SUPFAM" id="SSF54197">
    <property type="entry name" value="HIT-like"/>
    <property type="match status" value="1"/>
</dbReference>
<evidence type="ECO:0000256" key="6">
    <source>
        <dbReference type="ARBA" id="ARBA00023242"/>
    </source>
</evidence>
<dbReference type="AlphaFoldDB" id="A0A4P9X8Z0"/>
<name>A0A4P9X8Z0_9FUNG</name>
<keyword evidence="3" id="KW-0863">Zinc-finger</keyword>
<evidence type="ECO:0000256" key="2">
    <source>
        <dbReference type="ARBA" id="ARBA00022723"/>
    </source>
</evidence>
<dbReference type="PANTHER" id="PTHR12486:SF4">
    <property type="entry name" value="APRATAXIN"/>
    <property type="match status" value="1"/>
</dbReference>
<keyword evidence="10" id="KW-1185">Reference proteome</keyword>
<evidence type="ECO:0000256" key="3">
    <source>
        <dbReference type="ARBA" id="ARBA00022771"/>
    </source>
</evidence>
<dbReference type="InterPro" id="IPR019808">
    <property type="entry name" value="Histidine_triad_CS"/>
</dbReference>
<evidence type="ECO:0000256" key="1">
    <source>
        <dbReference type="ARBA" id="ARBA00004123"/>
    </source>
</evidence>
<evidence type="ECO:0000259" key="8">
    <source>
        <dbReference type="Pfam" id="PF16278"/>
    </source>
</evidence>
<sequence length="248" mass="27438">MGMMLFPPSGGHWPTRRTWRHALLRYIENPAAWPEVCGYDDDLVVVRDAYPRARHHYLILPRVRLDRLSELEPSTHGALLAAMRDRAHVLIRQLRAGEASPDAGMPMGPPREACNAPLTTSAATSVTAASRGPATPVETDATQAFAVGFHAVPSMAQLHLHVVSRDYAARAMRSRLRWNAFTTAYFLPLSAVQSELHATGRITIDDVAMRKIVDEAPIRCHRCHSVIDNMAQLQQHLAACTAPVDNLM</sequence>
<dbReference type="Proteomes" id="UP000274922">
    <property type="component" value="Unassembled WGS sequence"/>
</dbReference>
<feature type="domain" description="Aprataxin C2HE/C2H2/C2HC zinc finger" evidence="8">
    <location>
        <begin position="182"/>
        <end position="239"/>
    </location>
</feature>
<dbReference type="EMBL" id="ML014162">
    <property type="protein sequence ID" value="RKP01742.1"/>
    <property type="molecule type" value="Genomic_DNA"/>
</dbReference>
<evidence type="ECO:0000256" key="5">
    <source>
        <dbReference type="ARBA" id="ARBA00023125"/>
    </source>
</evidence>
<proteinExistence type="predicted"/>
<feature type="domain" description="HIT" evidence="7">
    <location>
        <begin position="36"/>
        <end position="166"/>
    </location>
</feature>
<dbReference type="InterPro" id="IPR011146">
    <property type="entry name" value="HIT-like"/>
</dbReference>
<dbReference type="GO" id="GO:0033699">
    <property type="term" value="F:DNA 5'-adenosine monophosphate hydrolase activity"/>
    <property type="evidence" value="ECO:0007669"/>
    <property type="project" value="TreeGrafter"/>
</dbReference>
<keyword evidence="6" id="KW-0539">Nucleus</keyword>
<dbReference type="InterPro" id="IPR036265">
    <property type="entry name" value="HIT-like_sf"/>
</dbReference>
<evidence type="ECO:0000313" key="9">
    <source>
        <dbReference type="EMBL" id="RKP01742.1"/>
    </source>
</evidence>
<dbReference type="GO" id="GO:0005634">
    <property type="term" value="C:nucleus"/>
    <property type="evidence" value="ECO:0007669"/>
    <property type="project" value="UniProtKB-SubCell"/>
</dbReference>
<dbReference type="Pfam" id="PF01230">
    <property type="entry name" value="HIT"/>
    <property type="match status" value="1"/>
</dbReference>
<gene>
    <name evidence="9" type="ORF">CXG81DRAFT_18500</name>
</gene>
<dbReference type="GO" id="GO:1990165">
    <property type="term" value="F:single-strand break-containing DNA binding"/>
    <property type="evidence" value="ECO:0007669"/>
    <property type="project" value="TreeGrafter"/>
</dbReference>
<dbReference type="PANTHER" id="PTHR12486">
    <property type="entry name" value="APRATAXIN-RELATED"/>
    <property type="match status" value="1"/>
</dbReference>
<comment type="subcellular location">
    <subcellularLocation>
        <location evidence="1">Nucleus</location>
    </subcellularLocation>
</comment>
<dbReference type="Pfam" id="PF16278">
    <property type="entry name" value="zf-C2HE"/>
    <property type="match status" value="1"/>
</dbReference>
<dbReference type="GO" id="GO:0008270">
    <property type="term" value="F:zinc ion binding"/>
    <property type="evidence" value="ECO:0007669"/>
    <property type="project" value="UniProtKB-KW"/>
</dbReference>
<dbReference type="GO" id="GO:0003697">
    <property type="term" value="F:single-stranded DNA binding"/>
    <property type="evidence" value="ECO:0007669"/>
    <property type="project" value="TreeGrafter"/>
</dbReference>
<dbReference type="STRING" id="1555241.A0A4P9X8Z0"/>
<dbReference type="GO" id="GO:0000012">
    <property type="term" value="P:single strand break repair"/>
    <property type="evidence" value="ECO:0007669"/>
    <property type="project" value="TreeGrafter"/>
</dbReference>
<dbReference type="GO" id="GO:0003725">
    <property type="term" value="F:double-stranded RNA binding"/>
    <property type="evidence" value="ECO:0007669"/>
    <property type="project" value="TreeGrafter"/>
</dbReference>
<evidence type="ECO:0000313" key="10">
    <source>
        <dbReference type="Proteomes" id="UP000274922"/>
    </source>
</evidence>
<dbReference type="GO" id="GO:0030983">
    <property type="term" value="F:mismatched DNA binding"/>
    <property type="evidence" value="ECO:0007669"/>
    <property type="project" value="TreeGrafter"/>
</dbReference>
<keyword evidence="2" id="KW-0479">Metal-binding</keyword>